<dbReference type="SUPFAM" id="SSF51735">
    <property type="entry name" value="NAD(P)-binding Rossmann-fold domains"/>
    <property type="match status" value="1"/>
</dbReference>
<sequence>MIMAGGALFHLKSATRSLVVACAKDPNHETNMVQLPDKTRNSKVLVLGGTGRVGGSTVIALSKLCPDLRIVVGGRNREKGAAMVANLGKNSGFAEVDINNVDSLEAALSGASHKTNE</sequence>
<evidence type="ECO:0000259" key="1">
    <source>
        <dbReference type="Pfam" id="PF03435"/>
    </source>
</evidence>
<protein>
    <recommendedName>
        <fullName evidence="1">Saccharopine dehydrogenase NADP binding domain-containing protein</fullName>
    </recommendedName>
</protein>
<proteinExistence type="predicted"/>
<organism evidence="2">
    <name type="scientific">Rhizophora mucronata</name>
    <name type="common">Asiatic mangrove</name>
    <dbReference type="NCBI Taxonomy" id="61149"/>
    <lineage>
        <taxon>Eukaryota</taxon>
        <taxon>Viridiplantae</taxon>
        <taxon>Streptophyta</taxon>
        <taxon>Embryophyta</taxon>
        <taxon>Tracheophyta</taxon>
        <taxon>Spermatophyta</taxon>
        <taxon>Magnoliopsida</taxon>
        <taxon>eudicotyledons</taxon>
        <taxon>Gunneridae</taxon>
        <taxon>Pentapetalae</taxon>
        <taxon>rosids</taxon>
        <taxon>fabids</taxon>
        <taxon>Malpighiales</taxon>
        <taxon>Rhizophoraceae</taxon>
        <taxon>Rhizophora</taxon>
    </lineage>
</organism>
<dbReference type="InterPro" id="IPR005097">
    <property type="entry name" value="Sacchrp_dh_NADP-bd"/>
</dbReference>
<evidence type="ECO:0000313" key="2">
    <source>
        <dbReference type="EMBL" id="MBX16988.1"/>
    </source>
</evidence>
<dbReference type="PANTHER" id="PTHR43796">
    <property type="entry name" value="CARBOXYNORSPERMIDINE SYNTHASE"/>
    <property type="match status" value="1"/>
</dbReference>
<dbReference type="Pfam" id="PF03435">
    <property type="entry name" value="Sacchrp_dh_NADP"/>
    <property type="match status" value="1"/>
</dbReference>
<reference evidence="2" key="1">
    <citation type="submission" date="2018-02" db="EMBL/GenBank/DDBJ databases">
        <title>Rhizophora mucronata_Transcriptome.</title>
        <authorList>
            <person name="Meera S.P."/>
            <person name="Sreeshan A."/>
            <person name="Augustine A."/>
        </authorList>
    </citation>
    <scope>NUCLEOTIDE SEQUENCE</scope>
    <source>
        <tissue evidence="2">Leaf</tissue>
    </source>
</reference>
<dbReference type="InterPro" id="IPR036291">
    <property type="entry name" value="NAD(P)-bd_dom_sf"/>
</dbReference>
<accession>A0A2P2LG76</accession>
<name>A0A2P2LG76_RHIMU</name>
<dbReference type="AlphaFoldDB" id="A0A2P2LG76"/>
<dbReference type="Gene3D" id="3.40.50.720">
    <property type="entry name" value="NAD(P)-binding Rossmann-like Domain"/>
    <property type="match status" value="1"/>
</dbReference>
<feature type="domain" description="Saccharopine dehydrogenase NADP binding" evidence="1">
    <location>
        <begin position="44"/>
        <end position="110"/>
    </location>
</feature>
<dbReference type="PANTHER" id="PTHR43796:SF2">
    <property type="entry name" value="CARBOXYNORSPERMIDINE SYNTHASE"/>
    <property type="match status" value="1"/>
</dbReference>
<dbReference type="EMBL" id="GGEC01036504">
    <property type="protein sequence ID" value="MBX16988.1"/>
    <property type="molecule type" value="Transcribed_RNA"/>
</dbReference>